<evidence type="ECO:0000256" key="3">
    <source>
        <dbReference type="ARBA" id="ARBA00022475"/>
    </source>
</evidence>
<dbReference type="EMBL" id="CABPRV010000012">
    <property type="protein sequence ID" value="VVE45257.1"/>
    <property type="molecule type" value="Genomic_DNA"/>
</dbReference>
<organism evidence="9 10">
    <name type="scientific">Pandoraea capi</name>
    <dbReference type="NCBI Taxonomy" id="2508286"/>
    <lineage>
        <taxon>Bacteria</taxon>
        <taxon>Pseudomonadati</taxon>
        <taxon>Pseudomonadota</taxon>
        <taxon>Betaproteobacteria</taxon>
        <taxon>Burkholderiales</taxon>
        <taxon>Burkholderiaceae</taxon>
        <taxon>Pandoraea</taxon>
    </lineage>
</organism>
<evidence type="ECO:0000256" key="5">
    <source>
        <dbReference type="ARBA" id="ARBA00022989"/>
    </source>
</evidence>
<feature type="transmembrane region" description="Helical" evidence="7">
    <location>
        <begin position="21"/>
        <end position="48"/>
    </location>
</feature>
<feature type="transmembrane region" description="Helical" evidence="7">
    <location>
        <begin position="230"/>
        <end position="257"/>
    </location>
</feature>
<feature type="transmembrane region" description="Helical" evidence="7">
    <location>
        <begin position="190"/>
        <end position="209"/>
    </location>
</feature>
<keyword evidence="4 7" id="KW-0812">Transmembrane</keyword>
<reference evidence="9 10" key="1">
    <citation type="submission" date="2019-08" db="EMBL/GenBank/DDBJ databases">
        <authorList>
            <person name="Peeters C."/>
        </authorList>
    </citation>
    <scope>NUCLEOTIDE SEQUENCE [LARGE SCALE GENOMIC DNA]</scope>
    <source>
        <strain evidence="9 10">LMG 20602</strain>
    </source>
</reference>
<dbReference type="Pfam" id="PF00083">
    <property type="entry name" value="Sugar_tr"/>
    <property type="match status" value="1"/>
</dbReference>
<dbReference type="PROSITE" id="PS50850">
    <property type="entry name" value="MFS"/>
    <property type="match status" value="1"/>
</dbReference>
<dbReference type="SUPFAM" id="SSF103473">
    <property type="entry name" value="MFS general substrate transporter"/>
    <property type="match status" value="1"/>
</dbReference>
<comment type="caution">
    <text evidence="9">The sequence shown here is derived from an EMBL/GenBank/DDBJ whole genome shotgun (WGS) entry which is preliminary data.</text>
</comment>
<evidence type="ECO:0000256" key="6">
    <source>
        <dbReference type="ARBA" id="ARBA00023136"/>
    </source>
</evidence>
<sequence length="297" mass="32012">MSELNHSQDKSRQARRAALGAFIGTTIEWYDFYVYGTAAALIIGKLFFPSDDHLAQTLLALGTFAFGFLLRPIGAIVFGYIGDKISRKSSLLITLLLMGGSTMCIGLLPTYQSIGIWAPVLLVLLRLAQGLSVGGEWGGAVLVASEAAPPHRKALAASMAQMGSPAGSCLATLTFMAMSDNFLINGGWRIPFLLSGVLLIVGLLIRMTLEENPEFIAARERQKKMKEASAPLTNVLRQFPLTSLCVFVGSFAVAGVYFRNIFALNWATGTLGIDKSLFLSALLAGAFVQIFVTPWPR</sequence>
<keyword evidence="3" id="KW-1003">Cell membrane</keyword>
<name>A0ABY6WAF4_9BURK</name>
<comment type="subcellular location">
    <subcellularLocation>
        <location evidence="1">Cell membrane</location>
        <topology evidence="1">Multi-pass membrane protein</topology>
    </subcellularLocation>
</comment>
<dbReference type="PANTHER" id="PTHR43045">
    <property type="entry name" value="SHIKIMATE TRANSPORTER"/>
    <property type="match status" value="1"/>
</dbReference>
<dbReference type="Gene3D" id="1.20.1250.20">
    <property type="entry name" value="MFS general substrate transporter like domains"/>
    <property type="match status" value="1"/>
</dbReference>
<dbReference type="RefSeq" id="WP_174981420.1">
    <property type="nucleotide sequence ID" value="NZ_CABPRV010000012.1"/>
</dbReference>
<feature type="transmembrane region" description="Helical" evidence="7">
    <location>
        <begin position="54"/>
        <end position="78"/>
    </location>
</feature>
<dbReference type="InterPro" id="IPR005828">
    <property type="entry name" value="MFS_sugar_transport-like"/>
</dbReference>
<keyword evidence="6 7" id="KW-0472">Membrane</keyword>
<feature type="transmembrane region" description="Helical" evidence="7">
    <location>
        <begin position="90"/>
        <end position="108"/>
    </location>
</feature>
<feature type="domain" description="Major facilitator superfamily (MFS) profile" evidence="8">
    <location>
        <begin position="17"/>
        <end position="297"/>
    </location>
</feature>
<proteinExistence type="predicted"/>
<evidence type="ECO:0000313" key="10">
    <source>
        <dbReference type="Proteomes" id="UP000366065"/>
    </source>
</evidence>
<keyword evidence="10" id="KW-1185">Reference proteome</keyword>
<evidence type="ECO:0000256" key="4">
    <source>
        <dbReference type="ARBA" id="ARBA00022692"/>
    </source>
</evidence>
<keyword evidence="2" id="KW-0813">Transport</keyword>
<dbReference type="PANTHER" id="PTHR43045:SF2">
    <property type="entry name" value="INNER MEMBRANE METABOLITE TRANSPORT PROTEIN YHJE"/>
    <property type="match status" value="1"/>
</dbReference>
<evidence type="ECO:0000256" key="7">
    <source>
        <dbReference type="SAM" id="Phobius"/>
    </source>
</evidence>
<evidence type="ECO:0000259" key="8">
    <source>
        <dbReference type="PROSITE" id="PS50850"/>
    </source>
</evidence>
<gene>
    <name evidence="9" type="primary">yhjE_1</name>
    <name evidence="9" type="ORF">PCA20602_04382</name>
</gene>
<keyword evidence="5 7" id="KW-1133">Transmembrane helix</keyword>
<dbReference type="Proteomes" id="UP000366065">
    <property type="component" value="Unassembled WGS sequence"/>
</dbReference>
<dbReference type="InterPro" id="IPR036259">
    <property type="entry name" value="MFS_trans_sf"/>
</dbReference>
<evidence type="ECO:0000313" key="9">
    <source>
        <dbReference type="EMBL" id="VVE45257.1"/>
    </source>
</evidence>
<feature type="transmembrane region" description="Helical" evidence="7">
    <location>
        <begin position="277"/>
        <end position="295"/>
    </location>
</feature>
<accession>A0ABY6WAF4</accession>
<dbReference type="InterPro" id="IPR020846">
    <property type="entry name" value="MFS_dom"/>
</dbReference>
<evidence type="ECO:0000256" key="1">
    <source>
        <dbReference type="ARBA" id="ARBA00004651"/>
    </source>
</evidence>
<evidence type="ECO:0000256" key="2">
    <source>
        <dbReference type="ARBA" id="ARBA00022448"/>
    </source>
</evidence>
<protein>
    <submittedName>
        <fullName evidence="9">Inner membrane metabolite transport protein YhjE</fullName>
    </submittedName>
</protein>